<accession>A0A4R2NUC3</accession>
<dbReference type="PANTHER" id="PTHR32305">
    <property type="match status" value="1"/>
</dbReference>
<dbReference type="InterPro" id="IPR050708">
    <property type="entry name" value="T6SS_VgrG/RHS"/>
</dbReference>
<dbReference type="Pfam" id="PF20041">
    <property type="entry name" value="DUF6443"/>
    <property type="match status" value="1"/>
</dbReference>
<dbReference type="EMBL" id="SLXM01000004">
    <property type="protein sequence ID" value="TCP25151.1"/>
    <property type="molecule type" value="Genomic_DNA"/>
</dbReference>
<evidence type="ECO:0000259" key="1">
    <source>
        <dbReference type="Pfam" id="PF20041"/>
    </source>
</evidence>
<organism evidence="2 3">
    <name type="scientific">Tenacibaculum skagerrakense</name>
    <dbReference type="NCBI Taxonomy" id="186571"/>
    <lineage>
        <taxon>Bacteria</taxon>
        <taxon>Pseudomonadati</taxon>
        <taxon>Bacteroidota</taxon>
        <taxon>Flavobacteriia</taxon>
        <taxon>Flavobacteriales</taxon>
        <taxon>Flavobacteriaceae</taxon>
        <taxon>Tenacibaculum</taxon>
    </lineage>
</organism>
<dbReference type="InterPro" id="IPR022385">
    <property type="entry name" value="Rhs_assc_core"/>
</dbReference>
<sequence>MNYLSSRFCLAQTLTLLYFLFSVTVATFSQSNENYIKLTEYNSATSNSVPEHLILNEPVSNIHYSASQSITLEPGFYATSNVTLKIGSSNLLPNQESITYFDGLGKPIQQIAIGQSPDGKDIIQHIEYDEFGRISKQFLPHEYTGGTPGTYRTNAEWTTKTYYKDNYPEDFLGITDISLINPYSQKTYELSPLNRVEKQSSPGELFNMGSGHELKFEHKVNSSNEVRKYTINSDGTLGGGSLFFDEGELIKNVTKGQNWKPSDNKNYTTEEFRDKLGKIILRRVYNDNEPHDTYFVYDYLDNLKYVLPPKLVDAYSNTIYSNYSNNWSLNDFLQEGSTSSSLSFEIINDNISINGTISSTNFSSFRLNPSTSKNINSNTTIPNMSLGVIRGHVGWHSLTVSPIYEDIGEIKIENGNLVINRTNDKSFFSATINVSHALSNSSAIPQEVLNNLAYQYKYDEWNRLIEKKLPEKQWEYIIYDSHDKPILTQDGSLRGENFWAFTKYDTYGRTVYTGLYSSSKTRSNLQLEVDNYINASNKNNSESRITSTKIIGQVALNYDNKAFPTTNITEVLAVNYYDDYSFSDSDKPSIPTDVLNQTVTTRTNGLVTSSWIKTLNQNTWSKAYTFYDEKARELRVYSKNHLGGYTMVDSQINFGGTINKTVSTHKKTASDALVTIIDEFEYDNALRLKKQTQQINNAPKETIVANNYDGTGMLLQKKVGGANTSLQTLDYKYNVRGALTDINDVNSDLSTTPDNDVFAFKLNYENPLEGTANVPQLFNGNVTQTIWKNSIENDKQSYTYNYDALSRITRANYRKGSSLSTDAEKFGLSNVTYDKGGNINTLQRSGTNGQIDNLTYSYEIIDEQTTNKLVDITDTTNNPEGYKDTNATGENYVYDSNGRLIADKNKGVTNIRYNYLDLPTEITFSNGNKIEVTYDASGNKLEKLFITSSGNTKTLYVNGFQYQNNQLQFFGHSEGYAYKEGTQFKYAYVYNDHLGNNRLSYADVDGNGTIDNNEILTKTDYYPFGLTHEGEYISSSGSNYNYKYQGKELQLENNLQQYDFGSRIYDGATGRWFVVDPQAEQFYGMSPYLAMGNNPIIIVDPDGEWIHILVGAVIGGVVNVVSNWDNIESFGDGLAYFGVGAASGAVTAATGNPALGGALLGLGNGLYQGQSGMQLVQSTIAGGVISGVGAGLGKLVSPLVGKLGVNKLTQNITNTYLKNAINYGVNNAITGSVVGGTLSVATGGNFYDGAKQGFAYGLGTGIAGGLYQGHKEFKLNKAREIELALEKELKTNHKNKLILLPERKTGHMKPWNEMTLKEQGKLRHTYDRKQKEFGLPNFRASKGAHHQKILNDKIAEVRNAGTKQGFFRSTEWVNGQMTPVNRSNPIINGVRHYYYETLDGKFVSFGIMK</sequence>
<reference evidence="2 3" key="1">
    <citation type="submission" date="2019-03" db="EMBL/GenBank/DDBJ databases">
        <title>Genomic Encyclopedia of Type Strains, Phase IV (KMG-IV): sequencing the most valuable type-strain genomes for metagenomic binning, comparative biology and taxonomic classification.</title>
        <authorList>
            <person name="Goeker M."/>
        </authorList>
    </citation>
    <scope>NUCLEOTIDE SEQUENCE [LARGE SCALE GENOMIC DNA]</scope>
    <source>
        <strain evidence="2 3">DSM 14836</strain>
    </source>
</reference>
<dbReference type="PANTHER" id="PTHR32305:SF15">
    <property type="entry name" value="PROTEIN RHSA-RELATED"/>
    <property type="match status" value="1"/>
</dbReference>
<dbReference type="Gene3D" id="2.180.10.10">
    <property type="entry name" value="RHS repeat-associated core"/>
    <property type="match status" value="1"/>
</dbReference>
<gene>
    <name evidence="2" type="ORF">EV195_104184</name>
</gene>
<evidence type="ECO:0000313" key="2">
    <source>
        <dbReference type="EMBL" id="TCP25151.1"/>
    </source>
</evidence>
<feature type="domain" description="DUF6443" evidence="1">
    <location>
        <begin position="92"/>
        <end position="219"/>
    </location>
</feature>
<dbReference type="InterPro" id="IPR018247">
    <property type="entry name" value="EF_Hand_1_Ca_BS"/>
</dbReference>
<comment type="caution">
    <text evidence="2">The sequence shown here is derived from an EMBL/GenBank/DDBJ whole genome shotgun (WGS) entry which is preliminary data.</text>
</comment>
<dbReference type="PROSITE" id="PS00018">
    <property type="entry name" value="EF_HAND_1"/>
    <property type="match status" value="1"/>
</dbReference>
<dbReference type="OrthoDB" id="2972467at2"/>
<name>A0A4R2NUC3_9FLAO</name>
<evidence type="ECO:0000313" key="3">
    <source>
        <dbReference type="Proteomes" id="UP000294564"/>
    </source>
</evidence>
<dbReference type="Proteomes" id="UP000294564">
    <property type="component" value="Unassembled WGS sequence"/>
</dbReference>
<proteinExistence type="predicted"/>
<keyword evidence="3" id="KW-1185">Reference proteome</keyword>
<dbReference type="RefSeq" id="WP_132794535.1">
    <property type="nucleotide sequence ID" value="NZ_SLXM01000004.1"/>
</dbReference>
<protein>
    <submittedName>
        <fullName evidence="2">RHS repeat-associated protein</fullName>
    </submittedName>
</protein>
<dbReference type="NCBIfam" id="TIGR03696">
    <property type="entry name" value="Rhs_assc_core"/>
    <property type="match status" value="1"/>
</dbReference>
<dbReference type="InterPro" id="IPR045619">
    <property type="entry name" value="DUF6443"/>
</dbReference>